<keyword evidence="3" id="KW-1185">Reference proteome</keyword>
<dbReference type="EMBL" id="CAKOFQ010007826">
    <property type="protein sequence ID" value="CAH2008655.1"/>
    <property type="molecule type" value="Genomic_DNA"/>
</dbReference>
<keyword evidence="1" id="KW-0472">Membrane</keyword>
<evidence type="ECO:0000256" key="1">
    <source>
        <dbReference type="SAM" id="Phobius"/>
    </source>
</evidence>
<evidence type="ECO:0000313" key="2">
    <source>
        <dbReference type="EMBL" id="CAH2008655.1"/>
    </source>
</evidence>
<dbReference type="AlphaFoldDB" id="A0A9P0Q2U9"/>
<name>A0A9P0Q2U9_ACAOB</name>
<keyword evidence="1" id="KW-1133">Transmembrane helix</keyword>
<accession>A0A9P0Q2U9</accession>
<dbReference type="OrthoDB" id="10427062at2759"/>
<dbReference type="Proteomes" id="UP001152888">
    <property type="component" value="Unassembled WGS sequence"/>
</dbReference>
<reference evidence="2" key="1">
    <citation type="submission" date="2022-03" db="EMBL/GenBank/DDBJ databases">
        <authorList>
            <person name="Sayadi A."/>
        </authorList>
    </citation>
    <scope>NUCLEOTIDE SEQUENCE</scope>
</reference>
<sequence length="135" mass="15256">MNVINIFRYPNCNTTLLHTVCKNHVSVQPVRNELFHFKEYRVTSSTKLAESAHHAATITNLSEGQEYDVQVVALSIDDQQAVSDKVRAVFPGYKSLGAVSTGVIVGFAFLGATFVVFYYIRRKWCQSYHQPNIKN</sequence>
<gene>
    <name evidence="2" type="ORF">ACAOBT_LOCUS30386</name>
</gene>
<comment type="caution">
    <text evidence="2">The sequence shown here is derived from an EMBL/GenBank/DDBJ whole genome shotgun (WGS) entry which is preliminary data.</text>
</comment>
<organism evidence="2 3">
    <name type="scientific">Acanthoscelides obtectus</name>
    <name type="common">Bean weevil</name>
    <name type="synonym">Bruchus obtectus</name>
    <dbReference type="NCBI Taxonomy" id="200917"/>
    <lineage>
        <taxon>Eukaryota</taxon>
        <taxon>Metazoa</taxon>
        <taxon>Ecdysozoa</taxon>
        <taxon>Arthropoda</taxon>
        <taxon>Hexapoda</taxon>
        <taxon>Insecta</taxon>
        <taxon>Pterygota</taxon>
        <taxon>Neoptera</taxon>
        <taxon>Endopterygota</taxon>
        <taxon>Coleoptera</taxon>
        <taxon>Polyphaga</taxon>
        <taxon>Cucujiformia</taxon>
        <taxon>Chrysomeloidea</taxon>
        <taxon>Chrysomelidae</taxon>
        <taxon>Bruchinae</taxon>
        <taxon>Bruchini</taxon>
        <taxon>Acanthoscelides</taxon>
    </lineage>
</organism>
<feature type="transmembrane region" description="Helical" evidence="1">
    <location>
        <begin position="96"/>
        <end position="120"/>
    </location>
</feature>
<keyword evidence="1" id="KW-0812">Transmembrane</keyword>
<evidence type="ECO:0000313" key="3">
    <source>
        <dbReference type="Proteomes" id="UP001152888"/>
    </source>
</evidence>
<protein>
    <submittedName>
        <fullName evidence="2">Uncharacterized protein</fullName>
    </submittedName>
</protein>
<proteinExistence type="predicted"/>